<evidence type="ECO:0000313" key="8">
    <source>
        <dbReference type="Proteomes" id="UP000006062"/>
    </source>
</evidence>
<name>I3YAM8_THIV6</name>
<evidence type="ECO:0000256" key="4">
    <source>
        <dbReference type="ARBA" id="ARBA00023235"/>
    </source>
</evidence>
<sequence>MIKFTTSHGDILVELDAEKAPKTCANFEQYVSDGHYDGTIFHRVIDGFMVQGGGMTPDFIPKPTRAPVENEAKNGLKNLTGTLAMARTMDPHSATSQFFINVADNGFLDYPGQDGWGYCVFGRVVEGMEHVEAIKGVSTGTRNGHQDVPVEDVVIEQAEIVD</sequence>
<protein>
    <recommendedName>
        <fullName evidence="5">Peptidyl-prolyl cis-trans isomerase</fullName>
        <shortName evidence="5">PPIase</shortName>
        <ecNumber evidence="5">5.2.1.8</ecNumber>
    </recommendedName>
</protein>
<evidence type="ECO:0000259" key="6">
    <source>
        <dbReference type="PROSITE" id="PS50072"/>
    </source>
</evidence>
<dbReference type="HOGENOM" id="CLU_012062_16_9_6"/>
<reference evidence="7 8" key="1">
    <citation type="submission" date="2012-06" db="EMBL/GenBank/DDBJ databases">
        <title>Complete sequence of Thiocystis violascens DSM 198.</title>
        <authorList>
            <consortium name="US DOE Joint Genome Institute"/>
            <person name="Lucas S."/>
            <person name="Han J."/>
            <person name="Lapidus A."/>
            <person name="Cheng J.-F."/>
            <person name="Goodwin L."/>
            <person name="Pitluck S."/>
            <person name="Peters L."/>
            <person name="Ovchinnikova G."/>
            <person name="Teshima H."/>
            <person name="Detter J.C."/>
            <person name="Han C."/>
            <person name="Tapia R."/>
            <person name="Land M."/>
            <person name="Hauser L."/>
            <person name="Kyrpides N."/>
            <person name="Ivanova N."/>
            <person name="Pagani I."/>
            <person name="Vogl K."/>
            <person name="Liu Z."/>
            <person name="Frigaard N.-U."/>
            <person name="Bryant D."/>
            <person name="Woyke T."/>
        </authorList>
    </citation>
    <scope>NUCLEOTIDE SEQUENCE [LARGE SCALE GENOMIC DNA]</scope>
    <source>
        <strain evidence="8">ATCC 17096 / DSM 198 / 6111</strain>
    </source>
</reference>
<accession>I3YAM8</accession>
<evidence type="ECO:0000256" key="1">
    <source>
        <dbReference type="ARBA" id="ARBA00002388"/>
    </source>
</evidence>
<dbReference type="eggNOG" id="COG0652">
    <property type="taxonomic scope" value="Bacteria"/>
</dbReference>
<comment type="catalytic activity">
    <reaction evidence="5">
        <text>[protein]-peptidylproline (omega=180) = [protein]-peptidylproline (omega=0)</text>
        <dbReference type="Rhea" id="RHEA:16237"/>
        <dbReference type="Rhea" id="RHEA-COMP:10747"/>
        <dbReference type="Rhea" id="RHEA-COMP:10748"/>
        <dbReference type="ChEBI" id="CHEBI:83833"/>
        <dbReference type="ChEBI" id="CHEBI:83834"/>
        <dbReference type="EC" id="5.2.1.8"/>
    </reaction>
</comment>
<dbReference type="PRINTS" id="PR00153">
    <property type="entry name" value="CSAPPISMRASE"/>
</dbReference>
<dbReference type="STRING" id="765911.Thivi_2093"/>
<dbReference type="AlphaFoldDB" id="I3YAM8"/>
<dbReference type="EMBL" id="CP003154">
    <property type="protein sequence ID" value="AFL74046.1"/>
    <property type="molecule type" value="Genomic_DNA"/>
</dbReference>
<dbReference type="Proteomes" id="UP000006062">
    <property type="component" value="Chromosome"/>
</dbReference>
<evidence type="ECO:0000313" key="7">
    <source>
        <dbReference type="EMBL" id="AFL74046.1"/>
    </source>
</evidence>
<dbReference type="InterPro" id="IPR024936">
    <property type="entry name" value="Cyclophilin-type_PPIase"/>
</dbReference>
<comment type="function">
    <text evidence="1 5">PPIases accelerate the folding of proteins. It catalyzes the cis-trans isomerization of proline imidic peptide bonds in oligopeptides.</text>
</comment>
<evidence type="ECO:0000256" key="5">
    <source>
        <dbReference type="RuleBase" id="RU363019"/>
    </source>
</evidence>
<dbReference type="InterPro" id="IPR029000">
    <property type="entry name" value="Cyclophilin-like_dom_sf"/>
</dbReference>
<keyword evidence="4 5" id="KW-0413">Isomerase</keyword>
<dbReference type="Gene3D" id="2.40.100.10">
    <property type="entry name" value="Cyclophilin-like"/>
    <property type="match status" value="1"/>
</dbReference>
<dbReference type="CDD" id="cd01920">
    <property type="entry name" value="cyclophilin_EcCYP_like"/>
    <property type="match status" value="1"/>
</dbReference>
<dbReference type="EC" id="5.2.1.8" evidence="5"/>
<dbReference type="GO" id="GO:0003755">
    <property type="term" value="F:peptidyl-prolyl cis-trans isomerase activity"/>
    <property type="evidence" value="ECO:0007669"/>
    <property type="project" value="UniProtKB-UniRule"/>
</dbReference>
<keyword evidence="8" id="KW-1185">Reference proteome</keyword>
<dbReference type="GO" id="GO:0006457">
    <property type="term" value="P:protein folding"/>
    <property type="evidence" value="ECO:0007669"/>
    <property type="project" value="InterPro"/>
</dbReference>
<dbReference type="PROSITE" id="PS50072">
    <property type="entry name" value="CSA_PPIASE_2"/>
    <property type="match status" value="1"/>
</dbReference>
<keyword evidence="3 5" id="KW-0697">Rotamase</keyword>
<dbReference type="InterPro" id="IPR044665">
    <property type="entry name" value="E_coli_cyclophilin_A-like"/>
</dbReference>
<gene>
    <name evidence="7" type="ordered locus">Thivi_2093</name>
</gene>
<evidence type="ECO:0000256" key="2">
    <source>
        <dbReference type="ARBA" id="ARBA00007365"/>
    </source>
</evidence>
<dbReference type="PROSITE" id="PS00170">
    <property type="entry name" value="CSA_PPIASE_1"/>
    <property type="match status" value="1"/>
</dbReference>
<dbReference type="RefSeq" id="WP_014778500.1">
    <property type="nucleotide sequence ID" value="NC_018012.1"/>
</dbReference>
<dbReference type="Pfam" id="PF00160">
    <property type="entry name" value="Pro_isomerase"/>
    <property type="match status" value="1"/>
</dbReference>
<dbReference type="SUPFAM" id="SSF50891">
    <property type="entry name" value="Cyclophilin-like"/>
    <property type="match status" value="1"/>
</dbReference>
<organism evidence="7 8">
    <name type="scientific">Thiocystis violascens (strain ATCC 17096 / DSM 198 / 6111)</name>
    <name type="common">Chromatium violascens</name>
    <dbReference type="NCBI Taxonomy" id="765911"/>
    <lineage>
        <taxon>Bacteria</taxon>
        <taxon>Pseudomonadati</taxon>
        <taxon>Pseudomonadota</taxon>
        <taxon>Gammaproteobacteria</taxon>
        <taxon>Chromatiales</taxon>
        <taxon>Chromatiaceae</taxon>
        <taxon>Thiocystis</taxon>
    </lineage>
</organism>
<dbReference type="KEGG" id="tvi:Thivi_2093"/>
<comment type="similarity">
    <text evidence="2 5">Belongs to the cyclophilin-type PPIase family.</text>
</comment>
<evidence type="ECO:0000256" key="3">
    <source>
        <dbReference type="ARBA" id="ARBA00023110"/>
    </source>
</evidence>
<proteinExistence type="inferred from homology"/>
<dbReference type="InterPro" id="IPR002130">
    <property type="entry name" value="Cyclophilin-type_PPIase_dom"/>
</dbReference>
<feature type="domain" description="PPIase cyclophilin-type" evidence="6">
    <location>
        <begin position="1"/>
        <end position="160"/>
    </location>
</feature>
<dbReference type="PANTHER" id="PTHR43246">
    <property type="entry name" value="PEPTIDYL-PROLYL CIS-TRANS ISOMERASE CYP38, CHLOROPLASTIC"/>
    <property type="match status" value="1"/>
</dbReference>
<dbReference type="PIRSF" id="PIRSF001467">
    <property type="entry name" value="Peptidylpro_ismrse"/>
    <property type="match status" value="1"/>
</dbReference>
<dbReference type="InterPro" id="IPR020892">
    <property type="entry name" value="Cyclophilin-type_PPIase_CS"/>
</dbReference>
<dbReference type="OrthoDB" id="9807797at2"/>